<evidence type="ECO:0000256" key="1">
    <source>
        <dbReference type="ARBA" id="ARBA00022741"/>
    </source>
</evidence>
<evidence type="ECO:0000256" key="4">
    <source>
        <dbReference type="ARBA" id="ARBA00023027"/>
    </source>
</evidence>
<dbReference type="Proteomes" id="UP000502677">
    <property type="component" value="Chromosome"/>
</dbReference>
<keyword evidence="2 6" id="KW-0067">ATP-binding</keyword>
<feature type="domain" description="YjeF C-terminal" evidence="7">
    <location>
        <begin position="6"/>
        <end position="310"/>
    </location>
</feature>
<evidence type="ECO:0000259" key="7">
    <source>
        <dbReference type="PROSITE" id="PS51383"/>
    </source>
</evidence>
<dbReference type="KEGG" id="lvi:G7068_07745"/>
<dbReference type="EC" id="4.2.1.136" evidence="6"/>
<dbReference type="Gene3D" id="3.40.1190.20">
    <property type="match status" value="1"/>
</dbReference>
<evidence type="ECO:0000256" key="2">
    <source>
        <dbReference type="ARBA" id="ARBA00022840"/>
    </source>
</evidence>
<dbReference type="RefSeq" id="WP_166290821.1">
    <property type="nucleotide sequence ID" value="NZ_CP049863.1"/>
</dbReference>
<dbReference type="GO" id="GO:0046496">
    <property type="term" value="P:nicotinamide nucleotide metabolic process"/>
    <property type="evidence" value="ECO:0007669"/>
    <property type="project" value="UniProtKB-UniRule"/>
</dbReference>
<comment type="catalytic activity">
    <reaction evidence="6">
        <text>(6S)-NADPHX + ADP = AMP + phosphate + NADPH + H(+)</text>
        <dbReference type="Rhea" id="RHEA:32235"/>
        <dbReference type="ChEBI" id="CHEBI:15378"/>
        <dbReference type="ChEBI" id="CHEBI:43474"/>
        <dbReference type="ChEBI" id="CHEBI:57783"/>
        <dbReference type="ChEBI" id="CHEBI:64076"/>
        <dbReference type="ChEBI" id="CHEBI:456215"/>
        <dbReference type="ChEBI" id="CHEBI:456216"/>
        <dbReference type="EC" id="4.2.1.136"/>
    </reaction>
</comment>
<comment type="subunit">
    <text evidence="6">Homotetramer.</text>
</comment>
<feature type="binding site" evidence="6">
    <location>
        <position position="41"/>
    </location>
    <ligand>
        <name>(6S)-NADPHX</name>
        <dbReference type="ChEBI" id="CHEBI:64076"/>
    </ligand>
</feature>
<gene>
    <name evidence="6" type="primary">nnrD</name>
    <name evidence="8" type="ORF">G7068_07745</name>
</gene>
<comment type="catalytic activity">
    <reaction evidence="6">
        <text>(6S)-NADHX + ADP = AMP + phosphate + NADH + H(+)</text>
        <dbReference type="Rhea" id="RHEA:32223"/>
        <dbReference type="ChEBI" id="CHEBI:15378"/>
        <dbReference type="ChEBI" id="CHEBI:43474"/>
        <dbReference type="ChEBI" id="CHEBI:57945"/>
        <dbReference type="ChEBI" id="CHEBI:64074"/>
        <dbReference type="ChEBI" id="CHEBI:456215"/>
        <dbReference type="ChEBI" id="CHEBI:456216"/>
        <dbReference type="EC" id="4.2.1.136"/>
    </reaction>
</comment>
<reference evidence="8 9" key="1">
    <citation type="submission" date="2020-03" db="EMBL/GenBank/DDBJ databases">
        <title>Leucobacter sp. nov., isolated from beetles.</title>
        <authorList>
            <person name="Hyun D.-W."/>
            <person name="Bae J.-W."/>
        </authorList>
    </citation>
    <scope>NUCLEOTIDE SEQUENCE [LARGE SCALE GENOMIC DNA]</scope>
    <source>
        <strain evidence="8 9">HDW9C</strain>
    </source>
</reference>
<keyword evidence="4 6" id="KW-0520">NAD</keyword>
<dbReference type="PANTHER" id="PTHR12592:SF0">
    <property type="entry name" value="ATP-DEPENDENT (S)-NAD(P)H-HYDRATE DEHYDRATASE"/>
    <property type="match status" value="1"/>
</dbReference>
<keyword evidence="9" id="KW-1185">Reference proteome</keyword>
<dbReference type="GO" id="GO:0005524">
    <property type="term" value="F:ATP binding"/>
    <property type="evidence" value="ECO:0007669"/>
    <property type="project" value="UniProtKB-KW"/>
</dbReference>
<comment type="function">
    <text evidence="6">Catalyzes the dehydration of the S-form of NAD(P)HX at the expense of ADP, which is converted to AMP. Together with NAD(P)HX epimerase, which catalyzes the epimerization of the S- and R-forms, the enzyme allows the repair of both epimers of NAD(P)HX, a damaged form of NAD(P)H that is a result of enzymatic or heat-dependent hydration.</text>
</comment>
<dbReference type="HAMAP" id="MF_01965">
    <property type="entry name" value="NADHX_dehydratase"/>
    <property type="match status" value="1"/>
</dbReference>
<dbReference type="GO" id="GO:0052856">
    <property type="term" value="F:NAD(P)HX epimerase activity"/>
    <property type="evidence" value="ECO:0007669"/>
    <property type="project" value="TreeGrafter"/>
</dbReference>
<dbReference type="InterPro" id="IPR029056">
    <property type="entry name" value="Ribokinase-like"/>
</dbReference>
<sequence>MTESWSVTHAAKWLRAPGPADDKYRRGVLGVRTGSAQYPGAAVLGVTAAWRSGVGMVRYVPPLGDSEPLFGLPSPAAAVLAAHPETVFGDGGLRSCGAWVIGSGTDPGLRSASERTKLLELLNGEDPVVVDAGALELVGARKGTIAAPAIVTPHRGEFTKLWRGCGLGVLPRRWSERSVSGGPDRVGTNRLAEAALRLAECLGVTVLLKGSVTVAATPGGRHITAGPATPWLASAGTGDVLAGMLGALVATHAAEVCADPELLADLGATAAILHDAAARIAAGDPEADGSGHPITALDVANAIPAAWAGIAVAG</sequence>
<comment type="similarity">
    <text evidence="6">Belongs to the NnrD/CARKD family.</text>
</comment>
<dbReference type="EMBL" id="CP049863">
    <property type="protein sequence ID" value="QIK63104.1"/>
    <property type="molecule type" value="Genomic_DNA"/>
</dbReference>
<feature type="binding site" evidence="6">
    <location>
        <position position="238"/>
    </location>
    <ligand>
        <name>AMP</name>
        <dbReference type="ChEBI" id="CHEBI:456215"/>
    </ligand>
</feature>
<comment type="cofactor">
    <cofactor evidence="6">
        <name>Mg(2+)</name>
        <dbReference type="ChEBI" id="CHEBI:18420"/>
    </cofactor>
</comment>
<dbReference type="PROSITE" id="PS51383">
    <property type="entry name" value="YJEF_C_3"/>
    <property type="match status" value="1"/>
</dbReference>
<dbReference type="PROSITE" id="PS01050">
    <property type="entry name" value="YJEF_C_2"/>
    <property type="match status" value="1"/>
</dbReference>
<dbReference type="AlphaFoldDB" id="A0A6G7XET3"/>
<accession>A0A6G7XET3</accession>
<evidence type="ECO:0000256" key="3">
    <source>
        <dbReference type="ARBA" id="ARBA00022857"/>
    </source>
</evidence>
<organism evidence="8 9">
    <name type="scientific">Leucobacter viscericola</name>
    <dbReference type="NCBI Taxonomy" id="2714935"/>
    <lineage>
        <taxon>Bacteria</taxon>
        <taxon>Bacillati</taxon>
        <taxon>Actinomycetota</taxon>
        <taxon>Actinomycetes</taxon>
        <taxon>Micrococcales</taxon>
        <taxon>Microbacteriaceae</taxon>
        <taxon>Leucobacter</taxon>
    </lineage>
</organism>
<proteinExistence type="inferred from homology"/>
<dbReference type="InterPro" id="IPR017953">
    <property type="entry name" value="Carbohydrate_kinase_pred_CS"/>
</dbReference>
<dbReference type="GO" id="GO:0110051">
    <property type="term" value="P:metabolite repair"/>
    <property type="evidence" value="ECO:0007669"/>
    <property type="project" value="TreeGrafter"/>
</dbReference>
<keyword evidence="3 6" id="KW-0521">NADP</keyword>
<feature type="binding site" evidence="6">
    <location>
        <position position="239"/>
    </location>
    <ligand>
        <name>(6S)-NADPHX</name>
        <dbReference type="ChEBI" id="CHEBI:64076"/>
    </ligand>
</feature>
<protein>
    <recommendedName>
        <fullName evidence="6">ADP-dependent (S)-NAD(P)H-hydrate dehydratase</fullName>
        <ecNumber evidence="6">4.2.1.136</ecNumber>
    </recommendedName>
    <alternativeName>
        <fullName evidence="6">ADP-dependent NAD(P)HX dehydratase</fullName>
    </alternativeName>
</protein>
<name>A0A6G7XET3_9MICO</name>
<dbReference type="PANTHER" id="PTHR12592">
    <property type="entry name" value="ATP-DEPENDENT (S)-NAD(P)H-HYDRATE DEHYDRATASE FAMILY MEMBER"/>
    <property type="match status" value="1"/>
</dbReference>
<keyword evidence="1 6" id="KW-0547">Nucleotide-binding</keyword>
<dbReference type="SUPFAM" id="SSF53613">
    <property type="entry name" value="Ribokinase-like"/>
    <property type="match status" value="1"/>
</dbReference>
<dbReference type="GO" id="GO:0052855">
    <property type="term" value="F:ADP-dependent NAD(P)H-hydrate dehydratase activity"/>
    <property type="evidence" value="ECO:0007669"/>
    <property type="project" value="UniProtKB-UniRule"/>
</dbReference>
<dbReference type="Pfam" id="PF01256">
    <property type="entry name" value="Carb_kinase"/>
    <property type="match status" value="1"/>
</dbReference>
<keyword evidence="5 6" id="KW-0456">Lyase</keyword>
<feature type="binding site" evidence="6">
    <location>
        <begin position="209"/>
        <end position="213"/>
    </location>
    <ligand>
        <name>AMP</name>
        <dbReference type="ChEBI" id="CHEBI:456215"/>
    </ligand>
</feature>
<evidence type="ECO:0000256" key="5">
    <source>
        <dbReference type="ARBA" id="ARBA00023239"/>
    </source>
</evidence>
<dbReference type="InterPro" id="IPR000631">
    <property type="entry name" value="CARKD"/>
</dbReference>
<feature type="binding site" evidence="6">
    <location>
        <position position="104"/>
    </location>
    <ligand>
        <name>(6S)-NADPHX</name>
        <dbReference type="ChEBI" id="CHEBI:64076"/>
    </ligand>
</feature>
<feature type="binding site" evidence="6">
    <location>
        <position position="154"/>
    </location>
    <ligand>
        <name>(6S)-NADPHX</name>
        <dbReference type="ChEBI" id="CHEBI:64076"/>
    </ligand>
</feature>
<evidence type="ECO:0000313" key="9">
    <source>
        <dbReference type="Proteomes" id="UP000502677"/>
    </source>
</evidence>
<dbReference type="CDD" id="cd01171">
    <property type="entry name" value="YXKO-related"/>
    <property type="match status" value="1"/>
</dbReference>
<evidence type="ECO:0000313" key="8">
    <source>
        <dbReference type="EMBL" id="QIK63104.1"/>
    </source>
</evidence>
<evidence type="ECO:0000256" key="6">
    <source>
        <dbReference type="HAMAP-Rule" id="MF_01965"/>
    </source>
</evidence>